<organism evidence="1">
    <name type="scientific">uncultured Acetothermia bacterium</name>
    <dbReference type="NCBI Taxonomy" id="236499"/>
    <lineage>
        <taxon>Bacteria</taxon>
        <taxon>Candidatus Bipolaricaulota</taxon>
        <taxon>environmental samples</taxon>
    </lineage>
</organism>
<protein>
    <submittedName>
        <fullName evidence="1">Uncharacterized protein</fullName>
    </submittedName>
</protein>
<dbReference type="AlphaFoldDB" id="H5S924"/>
<dbReference type="EMBL" id="AP011636">
    <property type="protein sequence ID" value="BAL52660.1"/>
    <property type="molecule type" value="Genomic_DNA"/>
</dbReference>
<name>H5S924_9BACT</name>
<reference evidence="1" key="2">
    <citation type="journal article" date="2012" name="PLoS ONE">
        <title>A Deeply Branching Thermophilic Bacterium with an Ancient Acetyl-CoA Pathway Dominates a Subsurface Ecosystem.</title>
        <authorList>
            <person name="Takami H."/>
            <person name="Noguchi H."/>
            <person name="Takaki Y."/>
            <person name="Uchiyama I."/>
            <person name="Toyoda A."/>
            <person name="Nishi S."/>
            <person name="Chee G.-J."/>
            <person name="Arai W."/>
            <person name="Nunoura T."/>
            <person name="Itoh T."/>
            <person name="Hattori M."/>
            <person name="Takai K."/>
        </authorList>
    </citation>
    <scope>NUCLEOTIDE SEQUENCE</scope>
</reference>
<accession>H5S924</accession>
<gene>
    <name evidence="1" type="ORF">HGMM_F02E06C24</name>
</gene>
<evidence type="ECO:0000313" key="1">
    <source>
        <dbReference type="EMBL" id="BAL52660.1"/>
    </source>
</evidence>
<sequence>MDRGLGTVLRLVILARLHLDPHLVRYLLSIPFTSYPQDRDLVRLIEQDPHLVNPLAPLS</sequence>
<proteinExistence type="predicted"/>
<reference evidence="1" key="1">
    <citation type="journal article" date="2005" name="Environ. Microbiol.">
        <title>Genetic and functional properties of uncultivated thermophilic crenarchaeotes from a subsurface gold mine as revealed by analysis of genome fragments.</title>
        <authorList>
            <person name="Nunoura T."/>
            <person name="Hirayama H."/>
            <person name="Takami H."/>
            <person name="Oida H."/>
            <person name="Nishi S."/>
            <person name="Shimamura S."/>
            <person name="Suzuki Y."/>
            <person name="Inagaki F."/>
            <person name="Takai K."/>
            <person name="Nealson K.H."/>
            <person name="Horikoshi K."/>
        </authorList>
    </citation>
    <scope>NUCLEOTIDE SEQUENCE</scope>
</reference>